<dbReference type="AlphaFoldDB" id="A0A1T5CWN0"/>
<dbReference type="STRING" id="572036.SAMN05661099_1941"/>
<proteinExistence type="predicted"/>
<keyword evidence="2" id="KW-1185">Reference proteome</keyword>
<dbReference type="Proteomes" id="UP000189981">
    <property type="component" value="Unassembled WGS sequence"/>
</dbReference>
<sequence length="208" mass="22466">MAPGAAIIPKQISGGQSNTVASIELPSVNEACDHYATVKTRLMDINNWGQISNNLAEFKLTDAEGNLKMSRPEEGDHIRINLPAPGTAGSGAYEWVMIEYIVSKSSIMADYESAALLVRPAPNPVRGGGEIAHFFKDDATTTFLVRRDGNTIIAGVHGRNETPNTDVYTLLDSIRNIIVGIGAILGFSKVQWKSLVNGLISLPEYKKP</sequence>
<evidence type="ECO:0000313" key="2">
    <source>
        <dbReference type="Proteomes" id="UP000189981"/>
    </source>
</evidence>
<name>A0A1T5CWN0_9SPHI</name>
<dbReference type="OrthoDB" id="947646at2"/>
<dbReference type="EMBL" id="FUYR01000002">
    <property type="protein sequence ID" value="SKB63600.1"/>
    <property type="molecule type" value="Genomic_DNA"/>
</dbReference>
<gene>
    <name evidence="1" type="ORF">SAMN05661099_1941</name>
</gene>
<dbReference type="RefSeq" id="WP_079702489.1">
    <property type="nucleotide sequence ID" value="NZ_FUYR01000002.1"/>
</dbReference>
<evidence type="ECO:0000313" key="1">
    <source>
        <dbReference type="EMBL" id="SKB63600.1"/>
    </source>
</evidence>
<protein>
    <submittedName>
        <fullName evidence="1">Uncharacterized protein</fullName>
    </submittedName>
</protein>
<organism evidence="1 2">
    <name type="scientific">Daejeonella lutea</name>
    <dbReference type="NCBI Taxonomy" id="572036"/>
    <lineage>
        <taxon>Bacteria</taxon>
        <taxon>Pseudomonadati</taxon>
        <taxon>Bacteroidota</taxon>
        <taxon>Sphingobacteriia</taxon>
        <taxon>Sphingobacteriales</taxon>
        <taxon>Sphingobacteriaceae</taxon>
        <taxon>Daejeonella</taxon>
    </lineage>
</organism>
<reference evidence="2" key="1">
    <citation type="submission" date="2017-02" db="EMBL/GenBank/DDBJ databases">
        <authorList>
            <person name="Varghese N."/>
            <person name="Submissions S."/>
        </authorList>
    </citation>
    <scope>NUCLEOTIDE SEQUENCE [LARGE SCALE GENOMIC DNA]</scope>
    <source>
        <strain evidence="2">DSM 22385</strain>
    </source>
</reference>
<accession>A0A1T5CWN0</accession>